<gene>
    <name evidence="1" type="ORF">AABB29_01675</name>
</gene>
<dbReference type="InterPro" id="IPR023157">
    <property type="entry name" value="AGR-C-984p-like_sf"/>
</dbReference>
<organism evidence="1 2">
    <name type="scientific">Yoonia phaeophyticola</name>
    <dbReference type="NCBI Taxonomy" id="3137369"/>
    <lineage>
        <taxon>Bacteria</taxon>
        <taxon>Pseudomonadati</taxon>
        <taxon>Pseudomonadota</taxon>
        <taxon>Alphaproteobacteria</taxon>
        <taxon>Rhodobacterales</taxon>
        <taxon>Paracoccaceae</taxon>
        <taxon>Yoonia</taxon>
    </lineage>
</organism>
<evidence type="ECO:0000313" key="1">
    <source>
        <dbReference type="EMBL" id="WZC49394.1"/>
    </source>
</evidence>
<protein>
    <submittedName>
        <fullName evidence="1">DUF1217 domain-containing protein</fullName>
    </submittedName>
</protein>
<dbReference type="Pfam" id="PF06748">
    <property type="entry name" value="DUF1217"/>
    <property type="match status" value="1"/>
</dbReference>
<dbReference type="RefSeq" id="WP_341367504.1">
    <property type="nucleotide sequence ID" value="NZ_CP150951.2"/>
</dbReference>
<dbReference type="Proteomes" id="UP001440612">
    <property type="component" value="Chromosome"/>
</dbReference>
<dbReference type="InterPro" id="IPR010626">
    <property type="entry name" value="DUF1217"/>
</dbReference>
<evidence type="ECO:0000313" key="2">
    <source>
        <dbReference type="Proteomes" id="UP001440612"/>
    </source>
</evidence>
<accession>A0ABZ2V5E0</accession>
<proteinExistence type="predicted"/>
<name>A0ABZ2V5E0_9RHOB</name>
<reference evidence="2" key="1">
    <citation type="submission" date="2024-04" db="EMBL/GenBank/DDBJ databases">
        <title>Phylogenomic analyses of a clade within the roseobacter group suggest taxonomic reassignments of species of the genera Aestuariivita, Citreicella, Loktanella, Nautella, Pelagibaca, Ruegeria, Thalassobius, Thiobacimonas and Tropicibacter, and the proposal o.</title>
        <authorList>
            <person name="Jeon C.O."/>
        </authorList>
    </citation>
    <scope>NUCLEOTIDE SEQUENCE [LARGE SCALE GENOMIC DNA]</scope>
    <source>
        <strain evidence="2">BS5-3</strain>
    </source>
</reference>
<keyword evidence="2" id="KW-1185">Reference proteome</keyword>
<dbReference type="EMBL" id="CP150951">
    <property type="protein sequence ID" value="WZC49394.1"/>
    <property type="molecule type" value="Genomic_DNA"/>
</dbReference>
<dbReference type="SUPFAM" id="SSF158837">
    <property type="entry name" value="AGR C 984p-like"/>
    <property type="match status" value="1"/>
</dbReference>
<sequence length="264" mass="28873">MSFQPVVPLTGYVGWRFLERTIEAQQTAFAESAPVERATSYFRENIGNVVTAEELVSDRQLLSVALGAFGLDDDIDNSFFIKTILEEGTLDDDALANRLADTRYSDFSRAFGFGDLGIPRTILSTFADEIVDRFEDRQFEAAVGEQDNDLRLAMNVDTAVGDVLANASTTEGQWFAIMGNAPLRSVIQTALGLPDSIASIDIDKQREIFQERATSVLGTDDVSELIDPDMQEKLIRLFLVRSEAAAINISSGSSTALTLLQSAV</sequence>
<dbReference type="Gene3D" id="1.10.3700.10">
    <property type="entry name" value="AGR C 984p-like"/>
    <property type="match status" value="1"/>
</dbReference>